<organism evidence="3 4">
    <name type="scientific">Fusibacter ferrireducens</name>
    <dbReference type="NCBI Taxonomy" id="2785058"/>
    <lineage>
        <taxon>Bacteria</taxon>
        <taxon>Bacillati</taxon>
        <taxon>Bacillota</taxon>
        <taxon>Clostridia</taxon>
        <taxon>Eubacteriales</taxon>
        <taxon>Eubacteriales Family XII. Incertae Sedis</taxon>
        <taxon>Fusibacter</taxon>
    </lineage>
</organism>
<keyword evidence="4" id="KW-1185">Reference proteome</keyword>
<evidence type="ECO:0000259" key="2">
    <source>
        <dbReference type="Pfam" id="PF13672"/>
    </source>
</evidence>
<accession>A0ABR9ZUH0</accession>
<feature type="region of interest" description="Disordered" evidence="1">
    <location>
        <begin position="1"/>
        <end position="20"/>
    </location>
</feature>
<dbReference type="RefSeq" id="WP_194702352.1">
    <property type="nucleotide sequence ID" value="NZ_JADKNH010000008.1"/>
</dbReference>
<evidence type="ECO:0000313" key="4">
    <source>
        <dbReference type="Proteomes" id="UP000614200"/>
    </source>
</evidence>
<dbReference type="InterPro" id="IPR001932">
    <property type="entry name" value="PPM-type_phosphatase-like_dom"/>
</dbReference>
<dbReference type="Gene3D" id="3.60.40.10">
    <property type="entry name" value="PPM-type phosphatase domain"/>
    <property type="match status" value="1"/>
</dbReference>
<gene>
    <name evidence="3" type="ORF">ISU02_13385</name>
</gene>
<dbReference type="Pfam" id="PF13672">
    <property type="entry name" value="PP2C_2"/>
    <property type="match status" value="1"/>
</dbReference>
<dbReference type="SUPFAM" id="SSF81606">
    <property type="entry name" value="PP2C-like"/>
    <property type="match status" value="1"/>
</dbReference>
<name>A0ABR9ZUH0_9FIRM</name>
<proteinExistence type="predicted"/>
<feature type="domain" description="PPM-type phosphatase" evidence="2">
    <location>
        <begin position="12"/>
        <end position="243"/>
    </location>
</feature>
<feature type="compositionally biased region" description="Polar residues" evidence="1">
    <location>
        <begin position="8"/>
        <end position="20"/>
    </location>
</feature>
<sequence>MKNWKVMSHSQTGSSHVKSQKPNQDACLYKTCPTFIGAVSDGHGSIAHARSDIGSSLAVASAMESIEFFLNENTFDCFKAAYFKTIESAQPLMETEKIDALKILIANVLPHKIVANWRQKVLMHHAQSEKTEHVDSVLETFDRAYTESEIYKLYGCTLLCAFEYDQYMIFLQIGDGLIGIYEQEGKVIHPILEDARHKDNITTSISDFYAPLAFKTAIYPFRASTEFIALTTDGVENAYPNSASDYIYFYHAVHGLIVEALPDLEQLLERTSRYSGDDSTALILYRPLQSESDFKQSESDAKMYSDVQHNEKNVEDASILYAGVPEGYVPIEHLLSDPMSSSFLEIAGELCYSFDQFEVSGFCIVGLALQDIWYDPIENRMLLVSKILRAATPQIILESRKLLADLLYLIYYKVYPAFEVALVAEPQQRILIFDEAYAEALEKAYTPRKWIHTVDQIRQAAHFNYEWGKFNFDGQIDPHPLSLTTQLGSYEIFHDSTLFLHQILKSKKITNHKIAKVVVHPKRPQIWGLQNNSNHEWIQYIKGNSTPRYIPRGKTATLIENSVIFMYGIPVRIVPNIEKVSSSKGLSLK</sequence>
<comment type="caution">
    <text evidence="3">The sequence shown here is derived from an EMBL/GenBank/DDBJ whole genome shotgun (WGS) entry which is preliminary data.</text>
</comment>
<dbReference type="Proteomes" id="UP000614200">
    <property type="component" value="Unassembled WGS sequence"/>
</dbReference>
<dbReference type="EMBL" id="JADKNH010000008">
    <property type="protein sequence ID" value="MBF4694108.1"/>
    <property type="molecule type" value="Genomic_DNA"/>
</dbReference>
<reference evidence="3 4" key="1">
    <citation type="submission" date="2020-11" db="EMBL/GenBank/DDBJ databases">
        <title>Fusibacter basophilias sp. nov.</title>
        <authorList>
            <person name="Qiu D."/>
        </authorList>
    </citation>
    <scope>NUCLEOTIDE SEQUENCE [LARGE SCALE GENOMIC DNA]</scope>
    <source>
        <strain evidence="3 4">Q10-2</strain>
    </source>
</reference>
<dbReference type="InterPro" id="IPR036457">
    <property type="entry name" value="PPM-type-like_dom_sf"/>
</dbReference>
<evidence type="ECO:0000313" key="3">
    <source>
        <dbReference type="EMBL" id="MBF4694108.1"/>
    </source>
</evidence>
<protein>
    <submittedName>
        <fullName evidence="3">Protein phosphatase 2C domain-containing protein</fullName>
    </submittedName>
</protein>
<evidence type="ECO:0000256" key="1">
    <source>
        <dbReference type="SAM" id="MobiDB-lite"/>
    </source>
</evidence>